<protein>
    <submittedName>
        <fullName evidence="4">Peptide ABC transporter substrate-binding protein</fullName>
    </submittedName>
</protein>
<evidence type="ECO:0000313" key="4">
    <source>
        <dbReference type="EMBL" id="GGL63392.1"/>
    </source>
</evidence>
<reference evidence="4" key="1">
    <citation type="journal article" date="2014" name="Int. J. Syst. Evol. Microbiol.">
        <title>Complete genome sequence of Corynebacterium casei LMG S-19264T (=DSM 44701T), isolated from a smear-ripened cheese.</title>
        <authorList>
            <consortium name="US DOE Joint Genome Institute (JGI-PGF)"/>
            <person name="Walter F."/>
            <person name="Albersmeier A."/>
            <person name="Kalinowski J."/>
            <person name="Ruckert C."/>
        </authorList>
    </citation>
    <scope>NUCLEOTIDE SEQUENCE</scope>
    <source>
        <strain evidence="4">CGMCC 4.7306</strain>
    </source>
</reference>
<dbReference type="InterPro" id="IPR006311">
    <property type="entry name" value="TAT_signal"/>
</dbReference>
<feature type="region of interest" description="Disordered" evidence="1">
    <location>
        <begin position="584"/>
        <end position="604"/>
    </location>
</feature>
<dbReference type="Pfam" id="PF00496">
    <property type="entry name" value="SBP_bac_5"/>
    <property type="match status" value="1"/>
</dbReference>
<dbReference type="GO" id="GO:1904680">
    <property type="term" value="F:peptide transmembrane transporter activity"/>
    <property type="evidence" value="ECO:0007669"/>
    <property type="project" value="TreeGrafter"/>
</dbReference>
<keyword evidence="2" id="KW-0732">Signal</keyword>
<dbReference type="Gene3D" id="3.10.105.10">
    <property type="entry name" value="Dipeptide-binding Protein, Domain 3"/>
    <property type="match status" value="1"/>
</dbReference>
<evidence type="ECO:0000256" key="2">
    <source>
        <dbReference type="SAM" id="SignalP"/>
    </source>
</evidence>
<dbReference type="GO" id="GO:0015833">
    <property type="term" value="P:peptide transport"/>
    <property type="evidence" value="ECO:0007669"/>
    <property type="project" value="TreeGrafter"/>
</dbReference>
<evidence type="ECO:0000313" key="5">
    <source>
        <dbReference type="Proteomes" id="UP000613840"/>
    </source>
</evidence>
<gene>
    <name evidence="4" type="ORF">GCM10011575_22350</name>
</gene>
<reference evidence="4" key="2">
    <citation type="submission" date="2020-09" db="EMBL/GenBank/DDBJ databases">
        <authorList>
            <person name="Sun Q."/>
            <person name="Zhou Y."/>
        </authorList>
    </citation>
    <scope>NUCLEOTIDE SEQUENCE</scope>
    <source>
        <strain evidence="4">CGMCC 4.7306</strain>
    </source>
</reference>
<feature type="compositionally biased region" description="Low complexity" evidence="1">
    <location>
        <begin position="27"/>
        <end position="49"/>
    </location>
</feature>
<evidence type="ECO:0000256" key="1">
    <source>
        <dbReference type="SAM" id="MobiDB-lite"/>
    </source>
</evidence>
<dbReference type="Proteomes" id="UP000613840">
    <property type="component" value="Unassembled WGS sequence"/>
</dbReference>
<feature type="chain" id="PRO_5036837344" evidence="2">
    <location>
        <begin position="21"/>
        <end position="704"/>
    </location>
</feature>
<dbReference type="Gene3D" id="3.40.190.10">
    <property type="entry name" value="Periplasmic binding protein-like II"/>
    <property type="match status" value="1"/>
</dbReference>
<dbReference type="EMBL" id="BMMZ01000005">
    <property type="protein sequence ID" value="GGL63392.1"/>
    <property type="molecule type" value="Genomic_DNA"/>
</dbReference>
<organism evidence="4 5">
    <name type="scientific">Microlunatus endophyticus</name>
    <dbReference type="NCBI Taxonomy" id="1716077"/>
    <lineage>
        <taxon>Bacteria</taxon>
        <taxon>Bacillati</taxon>
        <taxon>Actinomycetota</taxon>
        <taxon>Actinomycetes</taxon>
        <taxon>Propionibacteriales</taxon>
        <taxon>Propionibacteriaceae</taxon>
        <taxon>Microlunatus</taxon>
    </lineage>
</organism>
<dbReference type="InterPro" id="IPR039424">
    <property type="entry name" value="SBP_5"/>
</dbReference>
<proteinExistence type="predicted"/>
<keyword evidence="5" id="KW-1185">Reference proteome</keyword>
<dbReference type="AlphaFoldDB" id="A0A917SAG2"/>
<dbReference type="InterPro" id="IPR000914">
    <property type="entry name" value="SBP_5_dom"/>
</dbReference>
<name>A0A917SAG2_9ACTN</name>
<dbReference type="CDD" id="cd08500">
    <property type="entry name" value="PBP2_NikA_DppA_OppA_like_4"/>
    <property type="match status" value="1"/>
</dbReference>
<dbReference type="PROSITE" id="PS51318">
    <property type="entry name" value="TAT"/>
    <property type="match status" value="1"/>
</dbReference>
<feature type="compositionally biased region" description="Basic and acidic residues" evidence="1">
    <location>
        <begin position="594"/>
        <end position="604"/>
    </location>
</feature>
<feature type="domain" description="Solute-binding protein family 5" evidence="3">
    <location>
        <begin position="133"/>
        <end position="546"/>
    </location>
</feature>
<feature type="signal peptide" evidence="2">
    <location>
        <begin position="1"/>
        <end position="20"/>
    </location>
</feature>
<dbReference type="PROSITE" id="PS51257">
    <property type="entry name" value="PROKAR_LIPOPROTEIN"/>
    <property type="match status" value="1"/>
</dbReference>
<comment type="caution">
    <text evidence="4">The sequence shown here is derived from an EMBL/GenBank/DDBJ whole genome shotgun (WGS) entry which is preliminary data.</text>
</comment>
<dbReference type="RefSeq" id="WP_188895464.1">
    <property type="nucleotide sequence ID" value="NZ_BMMZ01000005.1"/>
</dbReference>
<sequence>MTLRVNRRSLLFGSAALAGAAGLGACSSGSGTTSHSGSGPGAAVAVGSAEKPLPRPAKFQEAPALKGKGLPPVEQRLPENPYVIPHRWVKPGKYGGKLNLNTVTTQGAAVADSDREFFYGHSPLRYLNDGKSIGPGIVESWETNDDSSEWTFHFRKWLKWSDGEPWTTASVLWWWDNFILAQKMAQTPPDDARSGKGTLAKFTAVDDTTLKLTFDTPAPLTADRMAAWVNGNTGRNGPIWTMPHHYLKQFHPSGGKDVGKDWDADGGLMATKADWHRNPDCPTLTGFKCRSFDNNKGVVLERNPYYYAVMPNGDQLPYVDEMQFTVITDPEVGKLQVEQGAVDYTQGSFNGLILSDVEGLRKSTKTAGTELVLWDSGSGTGSIFFLNYDYIEDDLRELFREPKFRQAISYAFNRDAVQKSVYYNTGEKTTGTLSAKAVDFQVNQTGKDIYKQWRDAYVRHDPEKARQLLDELGLKDQDGDGIRELPNGKKLALRLEYSADESAEHSAKDNQLVADLAKVGLKMTRTPIPPQSFDDQWMSGKLMAHTNWEVGDGHPLIYPGWIVPTQYAHWAPLEGQWWQQQGTKTNSTELNVDPWKRHPPRMEPDKGGPVAKLWDLFNQAKVEPDEMKRHELVWEIFKIHISDGPFFMGCVANYPQVMVIKSDLMNVPRRENLALGGFVNPWIHPTPAVYDPECYYWQDPSKHT</sequence>
<dbReference type="PANTHER" id="PTHR30290:SF62">
    <property type="entry name" value="OLIGOPEPTIDE ABC TRANSPORTER, PERIPLASMIC OLIGOPEPTIDE-BINDING PROTEIN"/>
    <property type="match status" value="1"/>
</dbReference>
<evidence type="ECO:0000259" key="3">
    <source>
        <dbReference type="Pfam" id="PF00496"/>
    </source>
</evidence>
<feature type="region of interest" description="Disordered" evidence="1">
    <location>
        <begin position="27"/>
        <end position="72"/>
    </location>
</feature>
<accession>A0A917SAG2</accession>
<dbReference type="SUPFAM" id="SSF53850">
    <property type="entry name" value="Periplasmic binding protein-like II"/>
    <property type="match status" value="1"/>
</dbReference>
<dbReference type="PANTHER" id="PTHR30290">
    <property type="entry name" value="PERIPLASMIC BINDING COMPONENT OF ABC TRANSPORTER"/>
    <property type="match status" value="1"/>
</dbReference>